<evidence type="ECO:0000259" key="4">
    <source>
        <dbReference type="Pfam" id="PF00535"/>
    </source>
</evidence>
<dbReference type="EMBL" id="CP117811">
    <property type="protein sequence ID" value="WDE95956.1"/>
    <property type="molecule type" value="Genomic_DNA"/>
</dbReference>
<dbReference type="Proteomes" id="UP001214250">
    <property type="component" value="Chromosome 1"/>
</dbReference>
<dbReference type="RefSeq" id="WP_274149871.1">
    <property type="nucleotide sequence ID" value="NZ_CP117811.1"/>
</dbReference>
<feature type="domain" description="Glycosyltransferase 2-like" evidence="4">
    <location>
        <begin position="5"/>
        <end position="162"/>
    </location>
</feature>
<dbReference type="Gene3D" id="3.90.550.10">
    <property type="entry name" value="Spore Coat Polysaccharide Biosynthesis Protein SpsA, Chain A"/>
    <property type="match status" value="1"/>
</dbReference>
<dbReference type="EC" id="2.4.-.-" evidence="5"/>
<evidence type="ECO:0000256" key="3">
    <source>
        <dbReference type="ARBA" id="ARBA00022679"/>
    </source>
</evidence>
<proteinExistence type="inferred from homology"/>
<comment type="similarity">
    <text evidence="1">Belongs to the glycosyltransferase 2 family.</text>
</comment>
<sequence>MTYDLITITWNSEKTLQRTLDSVAAQKQAPHRYIFIDGGSEDNTCKIIEQFKTAHPAIDVILEQQRAKGISQAWNQALPYLQSELVALLNSDDWWLDDTMSRVLHHFNNDPSSDILSGSILYTQNENDPAPKLMRTRSLKLFPVLMPIMHPACFIKKSVYDEIGGFDEELKTSMDYDFIYRCLNAKCHFKSVNEVFTYMQAGGMANANRIRARQETRDVALKHGPLCIPRVAYLARVLRNR</sequence>
<dbReference type="InterPro" id="IPR029044">
    <property type="entry name" value="Nucleotide-diphossugar_trans"/>
</dbReference>
<keyword evidence="6" id="KW-1185">Reference proteome</keyword>
<evidence type="ECO:0000256" key="2">
    <source>
        <dbReference type="ARBA" id="ARBA00022676"/>
    </source>
</evidence>
<reference evidence="5 6" key="1">
    <citation type="submission" date="2023-02" db="EMBL/GenBank/DDBJ databases">
        <title>Genome sequence of Lentisphaera profundi SAORIC-696.</title>
        <authorList>
            <person name="Kim e."/>
            <person name="Cho J.-C."/>
            <person name="Choi A."/>
            <person name="Kang I."/>
        </authorList>
    </citation>
    <scope>NUCLEOTIDE SEQUENCE [LARGE SCALE GENOMIC DNA]</scope>
    <source>
        <strain evidence="5 6">SAORIC-696</strain>
    </source>
</reference>
<evidence type="ECO:0000256" key="1">
    <source>
        <dbReference type="ARBA" id="ARBA00006739"/>
    </source>
</evidence>
<protein>
    <submittedName>
        <fullName evidence="5">Glycosyltransferase</fullName>
        <ecNumber evidence="5">2.4.-.-</ecNumber>
    </submittedName>
</protein>
<gene>
    <name evidence="5" type="ORF">PQO03_09545</name>
</gene>
<dbReference type="InterPro" id="IPR001173">
    <property type="entry name" value="Glyco_trans_2-like"/>
</dbReference>
<dbReference type="Pfam" id="PF00535">
    <property type="entry name" value="Glycos_transf_2"/>
    <property type="match status" value="1"/>
</dbReference>
<dbReference type="PANTHER" id="PTHR43685">
    <property type="entry name" value="GLYCOSYLTRANSFERASE"/>
    <property type="match status" value="1"/>
</dbReference>
<evidence type="ECO:0000313" key="5">
    <source>
        <dbReference type="EMBL" id="WDE95956.1"/>
    </source>
</evidence>
<keyword evidence="2 5" id="KW-0328">Glycosyltransferase</keyword>
<evidence type="ECO:0000313" key="6">
    <source>
        <dbReference type="Proteomes" id="UP001214250"/>
    </source>
</evidence>
<dbReference type="PANTHER" id="PTHR43685:SF5">
    <property type="entry name" value="GLYCOSYLTRANSFERASE EPSE-RELATED"/>
    <property type="match status" value="1"/>
</dbReference>
<accession>A0ABY7VQ46</accession>
<organism evidence="5 6">
    <name type="scientific">Lentisphaera profundi</name>
    <dbReference type="NCBI Taxonomy" id="1658616"/>
    <lineage>
        <taxon>Bacteria</taxon>
        <taxon>Pseudomonadati</taxon>
        <taxon>Lentisphaerota</taxon>
        <taxon>Lentisphaeria</taxon>
        <taxon>Lentisphaerales</taxon>
        <taxon>Lentisphaeraceae</taxon>
        <taxon>Lentisphaera</taxon>
    </lineage>
</organism>
<dbReference type="GO" id="GO:0016757">
    <property type="term" value="F:glycosyltransferase activity"/>
    <property type="evidence" value="ECO:0007669"/>
    <property type="project" value="UniProtKB-KW"/>
</dbReference>
<name>A0ABY7VQ46_9BACT</name>
<dbReference type="InterPro" id="IPR050834">
    <property type="entry name" value="Glycosyltransf_2"/>
</dbReference>
<dbReference type="SUPFAM" id="SSF53448">
    <property type="entry name" value="Nucleotide-diphospho-sugar transferases"/>
    <property type="match status" value="1"/>
</dbReference>
<keyword evidence="3 5" id="KW-0808">Transferase</keyword>